<evidence type="ECO:0000313" key="2">
    <source>
        <dbReference type="EMBL" id="OAQ75483.1"/>
    </source>
</evidence>
<evidence type="ECO:0000313" key="5">
    <source>
        <dbReference type="Proteomes" id="UP001287286"/>
    </source>
</evidence>
<sequence length="177" mass="18741">MSQVSIHRGPYTAIPADASPGLLFLRALLPELDSLGPFDGTPELMSLLAPSAVFVINGGAPMPARDVLPMFERRAETVAEFRHEVDVAWDMARGNDGDGGGGARTVMYESTSVTVFKDDPEGVEVRVREFNVLELVPAREGDGEGGAAGFKAVELRAFLDGAAVASRAQALLKLTGK</sequence>
<gene>
    <name evidence="1" type="ORF">Purlil1_7655</name>
    <name evidence="2" type="ORF">VFPBJ_09456</name>
    <name evidence="3" type="ORF">VFPFJ_09565</name>
</gene>
<proteinExistence type="predicted"/>
<protein>
    <submittedName>
        <fullName evidence="2">Uncharacterized protein</fullName>
    </submittedName>
</protein>
<dbReference type="Proteomes" id="UP000078340">
    <property type="component" value="Unassembled WGS sequence"/>
</dbReference>
<dbReference type="Proteomes" id="UP001287286">
    <property type="component" value="Unassembled WGS sequence"/>
</dbReference>
<evidence type="ECO:0000313" key="4">
    <source>
        <dbReference type="Proteomes" id="UP000078240"/>
    </source>
</evidence>
<keyword evidence="5" id="KW-1185">Reference proteome</keyword>
<reference evidence="1" key="2">
    <citation type="submission" date="2023-11" db="EMBL/GenBank/DDBJ databases">
        <authorList>
            <person name="Beijen E."/>
            <person name="Ohm R.A."/>
        </authorList>
    </citation>
    <scope>NUCLEOTIDE SEQUENCE</scope>
    <source>
        <strain evidence="1">CBS 150709</strain>
    </source>
</reference>
<dbReference type="OMA" id="THEGPYE"/>
<comment type="caution">
    <text evidence="2">The sequence shown here is derived from an EMBL/GenBank/DDBJ whole genome shotgun (WGS) entry which is preliminary data.</text>
</comment>
<dbReference type="KEGG" id="plj:28891683"/>
<accession>A0A179GDM9</accession>
<reference evidence="2 4" key="1">
    <citation type="submission" date="2016-01" db="EMBL/GenBank/DDBJ databases">
        <title>Biosynthesis of antibiotic leucinostatins and their inhibition on Phytophthora in bio-control Purpureocillium lilacinum.</title>
        <authorList>
            <person name="Wang G."/>
            <person name="Liu Z."/>
            <person name="Lin R."/>
            <person name="Li E."/>
            <person name="Mao Z."/>
            <person name="Ling J."/>
            <person name="Yin W."/>
            <person name="Xie B."/>
        </authorList>
    </citation>
    <scope>NUCLEOTIDE SEQUENCE [LARGE SCALE GENOMIC DNA]</scope>
    <source>
        <strain evidence="2">PLBJ-1</strain>
        <strain evidence="3">PLFJ-1</strain>
    </source>
</reference>
<dbReference type="AlphaFoldDB" id="A0A179GDM9"/>
<reference evidence="1 5" key="3">
    <citation type="journal article" date="2024" name="Microbiol. Resour. Announc.">
        <title>Genome annotations for the ascomycete fungi Trichoderma harzianum, Trichoderma aggressivum, and Purpureocillium lilacinum.</title>
        <authorList>
            <person name="Beijen E.P.W."/>
            <person name="Ohm R.A."/>
        </authorList>
    </citation>
    <scope>NUCLEOTIDE SEQUENCE [LARGE SCALE GENOMIC DNA]</scope>
    <source>
        <strain evidence="1 5">CBS 150709</strain>
    </source>
</reference>
<name>A0A179GDM9_PURLI</name>
<dbReference type="EMBL" id="JAWRVI010000028">
    <property type="protein sequence ID" value="KAK4087897.1"/>
    <property type="molecule type" value="Genomic_DNA"/>
</dbReference>
<dbReference type="EMBL" id="LSBI01000009">
    <property type="protein sequence ID" value="OAQ81110.1"/>
    <property type="molecule type" value="Genomic_DNA"/>
</dbReference>
<dbReference type="GeneID" id="28891683"/>
<dbReference type="OrthoDB" id="5371016at2759"/>
<evidence type="ECO:0000313" key="3">
    <source>
        <dbReference type="EMBL" id="OAQ81110.1"/>
    </source>
</evidence>
<dbReference type="EMBL" id="LSBH01000008">
    <property type="protein sequence ID" value="OAQ75483.1"/>
    <property type="molecule type" value="Genomic_DNA"/>
</dbReference>
<evidence type="ECO:0000313" key="1">
    <source>
        <dbReference type="EMBL" id="KAK4087897.1"/>
    </source>
</evidence>
<dbReference type="Proteomes" id="UP000078240">
    <property type="component" value="Unassembled WGS sequence"/>
</dbReference>
<organism evidence="2 4">
    <name type="scientific">Purpureocillium lilacinum</name>
    <name type="common">Paecilomyces lilacinus</name>
    <dbReference type="NCBI Taxonomy" id="33203"/>
    <lineage>
        <taxon>Eukaryota</taxon>
        <taxon>Fungi</taxon>
        <taxon>Dikarya</taxon>
        <taxon>Ascomycota</taxon>
        <taxon>Pezizomycotina</taxon>
        <taxon>Sordariomycetes</taxon>
        <taxon>Hypocreomycetidae</taxon>
        <taxon>Hypocreales</taxon>
        <taxon>Ophiocordycipitaceae</taxon>
        <taxon>Purpureocillium</taxon>
    </lineage>
</organism>